<comment type="caution">
    <text evidence="1">The sequence shown here is derived from an EMBL/GenBank/DDBJ whole genome shotgun (WGS) entry which is preliminary data.</text>
</comment>
<name>A0A6B2M0C7_9BACT</name>
<reference evidence="1 2" key="1">
    <citation type="submission" date="2020-02" db="EMBL/GenBank/DDBJ databases">
        <title>Albibacoteraceae fam. nov., the first described family within the subdivision 4 Verrucomicrobia.</title>
        <authorList>
            <person name="Xi F."/>
        </authorList>
    </citation>
    <scope>NUCLEOTIDE SEQUENCE [LARGE SCALE GENOMIC DNA]</scope>
    <source>
        <strain evidence="1 2">CK1056</strain>
    </source>
</reference>
<evidence type="ECO:0000313" key="2">
    <source>
        <dbReference type="Proteomes" id="UP000478417"/>
    </source>
</evidence>
<organism evidence="1 2">
    <name type="scientific">Oceanipulchritudo coccoides</name>
    <dbReference type="NCBI Taxonomy" id="2706888"/>
    <lineage>
        <taxon>Bacteria</taxon>
        <taxon>Pseudomonadati</taxon>
        <taxon>Verrucomicrobiota</taxon>
        <taxon>Opitutia</taxon>
        <taxon>Puniceicoccales</taxon>
        <taxon>Oceanipulchritudinaceae</taxon>
        <taxon>Oceanipulchritudo</taxon>
    </lineage>
</organism>
<evidence type="ECO:0000313" key="1">
    <source>
        <dbReference type="EMBL" id="NDV61624.1"/>
    </source>
</evidence>
<accession>A0A6B2M0C7</accession>
<gene>
    <name evidence="1" type="ORF">G0Q06_04095</name>
</gene>
<dbReference type="Proteomes" id="UP000478417">
    <property type="component" value="Unassembled WGS sequence"/>
</dbReference>
<dbReference type="AlphaFoldDB" id="A0A6B2M0C7"/>
<dbReference type="RefSeq" id="WP_163962723.1">
    <property type="nucleotide sequence ID" value="NZ_JAAGNX010000001.1"/>
</dbReference>
<proteinExistence type="predicted"/>
<dbReference type="InterPro" id="IPR036736">
    <property type="entry name" value="ACP-like_sf"/>
</dbReference>
<protein>
    <recommendedName>
        <fullName evidence="3">Carrier domain-containing protein</fullName>
    </recommendedName>
</protein>
<sequence length="100" mass="10893">MSPESKEVESLIAASLVQLRQDLALPELGQISGTTPILGGDSDLDSMAVVHLIVDLEGRLEEAFGKNWILADERALSRKRSPFRSVADLSEFVIETTPQS</sequence>
<dbReference type="EMBL" id="JAAGNX010000001">
    <property type="protein sequence ID" value="NDV61624.1"/>
    <property type="molecule type" value="Genomic_DNA"/>
</dbReference>
<keyword evidence="2" id="KW-1185">Reference proteome</keyword>
<dbReference type="Gene3D" id="1.10.1200.10">
    <property type="entry name" value="ACP-like"/>
    <property type="match status" value="1"/>
</dbReference>
<evidence type="ECO:0008006" key="3">
    <source>
        <dbReference type="Google" id="ProtNLM"/>
    </source>
</evidence>